<dbReference type="PROSITE" id="PS51257">
    <property type="entry name" value="PROKAR_LIPOPROTEIN"/>
    <property type="match status" value="1"/>
</dbReference>
<proteinExistence type="predicted"/>
<name>A0A655Z852_VIBCL</name>
<evidence type="ECO:0000313" key="2">
    <source>
        <dbReference type="EMBL" id="TBM38342.1"/>
    </source>
</evidence>
<dbReference type="InterPro" id="IPR036700">
    <property type="entry name" value="BOBF_sf"/>
</dbReference>
<evidence type="ECO:0000313" key="1">
    <source>
        <dbReference type="EMBL" id="CSC60418.1"/>
    </source>
</evidence>
<dbReference type="Proteomes" id="UP000046067">
    <property type="component" value="Unassembled WGS sequence"/>
</dbReference>
<reference evidence="2 4" key="2">
    <citation type="submission" date="2019-02" db="EMBL/GenBank/DDBJ databases">
        <title>Genomic plasticity associated with the antimicrobial resistance in Vibrio cholerae.</title>
        <authorList>
            <person name="Verma J."/>
            <person name="Bag S."/>
            <person name="Saha B."/>
            <person name="Kumar P."/>
            <person name="Ghosh T.S."/>
            <person name="Dayal M."/>
            <person name="Senapati T."/>
            <person name="Mehra S."/>
            <person name="Dey P."/>
            <person name="Desigamani A."/>
            <person name="Kumar D."/>
            <person name="Rana P."/>
            <person name="Kumar B."/>
            <person name="Maiti T.K."/>
            <person name="Sharma N.C."/>
            <person name="Bhadra R.K."/>
            <person name="Mutreja A."/>
            <person name="Nair G.B."/>
            <person name="Ramamurthy T."/>
            <person name="Das B."/>
        </authorList>
    </citation>
    <scope>NUCLEOTIDE SEQUENCE [LARGE SCALE GENOMIC DNA]</scope>
    <source>
        <strain evidence="2 4">IDH06781</strain>
    </source>
</reference>
<dbReference type="AlphaFoldDB" id="A0A655Z852"/>
<dbReference type="Gene3D" id="2.40.50.200">
    <property type="entry name" value="Bacterial OB-fold"/>
    <property type="match status" value="1"/>
</dbReference>
<dbReference type="RefSeq" id="WP_000621180.1">
    <property type="nucleotide sequence ID" value="NZ_BAABUI010000002.1"/>
</dbReference>
<sequence length="128" mass="14398">MIRRILSILLTTKLNILTIVILSCTPSILHANPIFSRGITNAYSLVEKNSFSNRAEVILFGKISWDKKSDHYVLIDETGLVYLSPKDESELKNLSRSGNQVKIIGIVNKKSKAMSLEILDLQKINQNI</sequence>
<evidence type="ECO:0000313" key="3">
    <source>
        <dbReference type="Proteomes" id="UP000046067"/>
    </source>
</evidence>
<protein>
    <submittedName>
        <fullName evidence="1">Uncharacterized conserved protein</fullName>
    </submittedName>
</protein>
<reference evidence="1 3" key="1">
    <citation type="submission" date="2015-07" db="EMBL/GenBank/DDBJ databases">
        <authorList>
            <consortium name="Pathogen Informatics"/>
        </authorList>
    </citation>
    <scope>NUCLEOTIDE SEQUENCE [LARGE SCALE GENOMIC DNA]</scope>
    <source>
        <strain evidence="1 3">A325</strain>
    </source>
</reference>
<evidence type="ECO:0000313" key="4">
    <source>
        <dbReference type="Proteomes" id="UP000294145"/>
    </source>
</evidence>
<dbReference type="KEGG" id="vcz:VAB027_2445"/>
<dbReference type="SUPFAM" id="SSF101756">
    <property type="entry name" value="Hypothetical protein YgiW"/>
    <property type="match status" value="1"/>
</dbReference>
<gene>
    <name evidence="1" type="ORF">ERS013201_03045</name>
    <name evidence="2" type="ORF">EYB64_18070</name>
</gene>
<organism evidence="1 3">
    <name type="scientific">Vibrio cholerae</name>
    <dbReference type="NCBI Taxonomy" id="666"/>
    <lineage>
        <taxon>Bacteria</taxon>
        <taxon>Pseudomonadati</taxon>
        <taxon>Pseudomonadota</taxon>
        <taxon>Gammaproteobacteria</taxon>
        <taxon>Vibrionales</taxon>
        <taxon>Vibrionaceae</taxon>
        <taxon>Vibrio</taxon>
    </lineage>
</organism>
<dbReference type="EMBL" id="CWQJ01000023">
    <property type="protein sequence ID" value="CSC60418.1"/>
    <property type="molecule type" value="Genomic_DNA"/>
</dbReference>
<dbReference type="EMBL" id="SISP01000041">
    <property type="protein sequence ID" value="TBM38342.1"/>
    <property type="molecule type" value="Genomic_DNA"/>
</dbReference>
<accession>A0A655Z852</accession>
<dbReference type="Proteomes" id="UP000294145">
    <property type="component" value="Unassembled WGS sequence"/>
</dbReference>